<dbReference type="InterPro" id="IPR013785">
    <property type="entry name" value="Aldolase_TIM"/>
</dbReference>
<evidence type="ECO:0000256" key="4">
    <source>
        <dbReference type="ARBA" id="ARBA00022842"/>
    </source>
</evidence>
<feature type="binding site" evidence="9">
    <location>
        <begin position="127"/>
        <end position="129"/>
    </location>
    <ligand>
        <name>2-[(2R,5Z)-2-carboxy-4-methylthiazol-5(2H)-ylidene]ethyl phosphate</name>
        <dbReference type="ChEBI" id="CHEBI:62899"/>
    </ligand>
</feature>
<dbReference type="EC" id="2.5.1.3" evidence="9"/>
<protein>
    <recommendedName>
        <fullName evidence="9">Thiamine-phosphate synthase</fullName>
        <shortName evidence="9">TP synthase</shortName>
        <shortName evidence="9">TPS</shortName>
        <ecNumber evidence="9">2.5.1.3</ecNumber>
    </recommendedName>
    <alternativeName>
        <fullName evidence="9">Thiamine-phosphate pyrophosphorylase</fullName>
        <shortName evidence="9">TMP pyrophosphorylase</shortName>
        <shortName evidence="9">TMP-PPase</shortName>
    </alternativeName>
</protein>
<keyword evidence="14" id="KW-1185">Reference proteome</keyword>
<evidence type="ECO:0000256" key="1">
    <source>
        <dbReference type="ARBA" id="ARBA00005165"/>
    </source>
</evidence>
<dbReference type="PANTHER" id="PTHR20857">
    <property type="entry name" value="THIAMINE-PHOSPHATE PYROPHOSPHORYLASE"/>
    <property type="match status" value="1"/>
</dbReference>
<dbReference type="SUPFAM" id="SSF51391">
    <property type="entry name" value="Thiamin phosphate synthase"/>
    <property type="match status" value="1"/>
</dbReference>
<keyword evidence="4 9" id="KW-0460">Magnesium</keyword>
<comment type="caution">
    <text evidence="9">Lacks conserved residue(s) required for the propagation of feature annotation.</text>
</comment>
<comment type="catalytic activity">
    <reaction evidence="8 9 10">
        <text>2-[(2R,5Z)-2-carboxy-4-methylthiazol-5(2H)-ylidene]ethyl phosphate + 4-amino-2-methyl-5-(diphosphooxymethyl)pyrimidine + 2 H(+) = thiamine phosphate + CO2 + diphosphate</text>
        <dbReference type="Rhea" id="RHEA:47844"/>
        <dbReference type="ChEBI" id="CHEBI:15378"/>
        <dbReference type="ChEBI" id="CHEBI:16526"/>
        <dbReference type="ChEBI" id="CHEBI:33019"/>
        <dbReference type="ChEBI" id="CHEBI:37575"/>
        <dbReference type="ChEBI" id="CHEBI:57841"/>
        <dbReference type="ChEBI" id="CHEBI:62899"/>
        <dbReference type="EC" id="2.5.1.3"/>
    </reaction>
</comment>
<comment type="catalytic activity">
    <reaction evidence="6 9 10">
        <text>4-methyl-5-(2-phosphooxyethyl)-thiazole + 4-amino-2-methyl-5-(diphosphooxymethyl)pyrimidine + H(+) = thiamine phosphate + diphosphate</text>
        <dbReference type="Rhea" id="RHEA:22328"/>
        <dbReference type="ChEBI" id="CHEBI:15378"/>
        <dbReference type="ChEBI" id="CHEBI:33019"/>
        <dbReference type="ChEBI" id="CHEBI:37575"/>
        <dbReference type="ChEBI" id="CHEBI:57841"/>
        <dbReference type="ChEBI" id="CHEBI:58296"/>
        <dbReference type="EC" id="2.5.1.3"/>
    </reaction>
</comment>
<evidence type="ECO:0000259" key="12">
    <source>
        <dbReference type="Pfam" id="PF02581"/>
    </source>
</evidence>
<keyword evidence="5 9" id="KW-0784">Thiamine biosynthesis</keyword>
<evidence type="ECO:0000256" key="5">
    <source>
        <dbReference type="ARBA" id="ARBA00022977"/>
    </source>
</evidence>
<comment type="catalytic activity">
    <reaction evidence="7 9 10">
        <text>2-(2-carboxy-4-methylthiazol-5-yl)ethyl phosphate + 4-amino-2-methyl-5-(diphosphooxymethyl)pyrimidine + 2 H(+) = thiamine phosphate + CO2 + diphosphate</text>
        <dbReference type="Rhea" id="RHEA:47848"/>
        <dbReference type="ChEBI" id="CHEBI:15378"/>
        <dbReference type="ChEBI" id="CHEBI:16526"/>
        <dbReference type="ChEBI" id="CHEBI:33019"/>
        <dbReference type="ChEBI" id="CHEBI:37575"/>
        <dbReference type="ChEBI" id="CHEBI:57841"/>
        <dbReference type="ChEBI" id="CHEBI:62890"/>
        <dbReference type="EC" id="2.5.1.3"/>
    </reaction>
</comment>
<evidence type="ECO:0000256" key="3">
    <source>
        <dbReference type="ARBA" id="ARBA00022723"/>
    </source>
</evidence>
<dbReference type="Pfam" id="PF02581">
    <property type="entry name" value="TMP-TENI"/>
    <property type="match status" value="1"/>
</dbReference>
<feature type="binding site" evidence="9">
    <location>
        <position position="163"/>
    </location>
    <ligand>
        <name>2-[(2R,5Z)-2-carboxy-4-methylthiazol-5(2H)-ylidene]ethyl phosphate</name>
        <dbReference type="ChEBI" id="CHEBI:62899"/>
    </ligand>
</feature>
<evidence type="ECO:0000256" key="11">
    <source>
        <dbReference type="RuleBase" id="RU004253"/>
    </source>
</evidence>
<proteinExistence type="inferred from homology"/>
<feature type="binding site" evidence="9">
    <location>
        <position position="63"/>
    </location>
    <ligand>
        <name>Mg(2+)</name>
        <dbReference type="ChEBI" id="CHEBI:18420"/>
    </ligand>
</feature>
<organism evidence="13 14">
    <name type="scientific">Larkinella insperata</name>
    <dbReference type="NCBI Taxonomy" id="332158"/>
    <lineage>
        <taxon>Bacteria</taxon>
        <taxon>Pseudomonadati</taxon>
        <taxon>Bacteroidota</taxon>
        <taxon>Cytophagia</taxon>
        <taxon>Cytophagales</taxon>
        <taxon>Spirosomataceae</taxon>
        <taxon>Larkinella</taxon>
    </lineage>
</organism>
<dbReference type="CDD" id="cd00564">
    <property type="entry name" value="TMP_TenI"/>
    <property type="match status" value="1"/>
</dbReference>
<dbReference type="InterPro" id="IPR022998">
    <property type="entry name" value="ThiamineP_synth_TenI"/>
</dbReference>
<feature type="binding site" evidence="9">
    <location>
        <position position="62"/>
    </location>
    <ligand>
        <name>4-amino-2-methyl-5-(diphosphooxymethyl)pyrimidine</name>
        <dbReference type="ChEBI" id="CHEBI:57841"/>
    </ligand>
</feature>
<dbReference type="Gene3D" id="3.20.20.70">
    <property type="entry name" value="Aldolase class I"/>
    <property type="match status" value="1"/>
</dbReference>
<dbReference type="PANTHER" id="PTHR20857:SF15">
    <property type="entry name" value="THIAMINE-PHOSPHATE SYNTHASE"/>
    <property type="match status" value="1"/>
</dbReference>
<dbReference type="Proteomes" id="UP001597116">
    <property type="component" value="Unassembled WGS sequence"/>
</dbReference>
<comment type="cofactor">
    <cofactor evidence="9">
        <name>Mg(2+)</name>
        <dbReference type="ChEBI" id="CHEBI:18420"/>
    </cofactor>
    <text evidence="9">Binds 1 Mg(2+) ion per subunit.</text>
</comment>
<keyword evidence="2 9" id="KW-0808">Transferase</keyword>
<reference evidence="14" key="1">
    <citation type="journal article" date="2019" name="Int. J. Syst. Evol. Microbiol.">
        <title>The Global Catalogue of Microorganisms (GCM) 10K type strain sequencing project: providing services to taxonomists for standard genome sequencing and annotation.</title>
        <authorList>
            <consortium name="The Broad Institute Genomics Platform"/>
            <consortium name="The Broad Institute Genome Sequencing Center for Infectious Disease"/>
            <person name="Wu L."/>
            <person name="Ma J."/>
        </authorList>
    </citation>
    <scope>NUCLEOTIDE SEQUENCE [LARGE SCALE GENOMIC DNA]</scope>
    <source>
        <strain evidence="14">CCUG 55608</strain>
    </source>
</reference>
<keyword evidence="3 9" id="KW-0479">Metal-binding</keyword>
<feature type="binding site" evidence="9">
    <location>
        <position position="130"/>
    </location>
    <ligand>
        <name>4-amino-2-methyl-5-(diphosphooxymethyl)pyrimidine</name>
        <dbReference type="ChEBI" id="CHEBI:57841"/>
    </ligand>
</feature>
<evidence type="ECO:0000256" key="6">
    <source>
        <dbReference type="ARBA" id="ARBA00047334"/>
    </source>
</evidence>
<evidence type="ECO:0000256" key="8">
    <source>
        <dbReference type="ARBA" id="ARBA00047883"/>
    </source>
</evidence>
<name>A0ABW3Q776_9BACT</name>
<evidence type="ECO:0000313" key="14">
    <source>
        <dbReference type="Proteomes" id="UP001597116"/>
    </source>
</evidence>
<dbReference type="InterPro" id="IPR034291">
    <property type="entry name" value="TMP_synthase"/>
</dbReference>
<dbReference type="EMBL" id="JBHTLP010000011">
    <property type="protein sequence ID" value="MFD1143468.1"/>
    <property type="molecule type" value="Genomic_DNA"/>
</dbReference>
<dbReference type="GO" id="GO:0004789">
    <property type="term" value="F:thiamine-phosphate diphosphorylase activity"/>
    <property type="evidence" value="ECO:0007669"/>
    <property type="project" value="UniProtKB-EC"/>
</dbReference>
<feature type="domain" description="Thiamine phosphate synthase/TenI" evidence="12">
    <location>
        <begin position="12"/>
        <end position="186"/>
    </location>
</feature>
<evidence type="ECO:0000256" key="2">
    <source>
        <dbReference type="ARBA" id="ARBA00022679"/>
    </source>
</evidence>
<dbReference type="NCBIfam" id="NF000736">
    <property type="entry name" value="PRK00043.2-3"/>
    <property type="match status" value="1"/>
</dbReference>
<comment type="function">
    <text evidence="9">Condenses 4-methyl-5-(beta-hydroxyethyl)thiazole monophosphate (THZ-P) and 2-methyl-4-amino-5-hydroxymethyl pyrimidine pyrophosphate (HMP-PP) to form thiamine monophosphate (TMP).</text>
</comment>
<feature type="binding site" evidence="9">
    <location>
        <position position="101"/>
    </location>
    <ligand>
        <name>4-amino-2-methyl-5-(diphosphooxymethyl)pyrimidine</name>
        <dbReference type="ChEBI" id="CHEBI:57841"/>
    </ligand>
</feature>
<dbReference type="InterPro" id="IPR036206">
    <property type="entry name" value="ThiamineP_synth_sf"/>
</dbReference>
<comment type="similarity">
    <text evidence="9 10">Belongs to the thiamine-phosphate synthase family.</text>
</comment>
<comment type="caution">
    <text evidence="13">The sequence shown here is derived from an EMBL/GenBank/DDBJ whole genome shotgun (WGS) entry which is preliminary data.</text>
</comment>
<feature type="binding site" evidence="9">
    <location>
        <begin position="30"/>
        <end position="34"/>
    </location>
    <ligand>
        <name>4-amino-2-methyl-5-(diphosphooxymethyl)pyrimidine</name>
        <dbReference type="ChEBI" id="CHEBI:57841"/>
    </ligand>
</feature>
<gene>
    <name evidence="9" type="primary">thiE</name>
    <name evidence="13" type="ORF">ACFQ4C_20245</name>
</gene>
<evidence type="ECO:0000256" key="10">
    <source>
        <dbReference type="RuleBase" id="RU003826"/>
    </source>
</evidence>
<evidence type="ECO:0000256" key="7">
    <source>
        <dbReference type="ARBA" id="ARBA00047851"/>
    </source>
</evidence>
<sequence length="213" mass="22824">MSMKISQLHYITTSPEQADAACRAGVDWVQLRVKNRSAADWKALALDTLAVCRQYNARLIINDNVVLAGEIGADGVHVGKEDLPVAKARRLLGPSVIIGGTANTLEDMRAHHAAGATYIGLGPYRFTNTKEKLSPILGLEGYHNLLTACASEGFSLPIIAIGGIEVADVSALLREGVHGIAVSAAITRDPQRQVPAFWQAIQTVTPYSTLEKQ</sequence>
<accession>A0ABW3Q776</accession>
<dbReference type="NCBIfam" id="TIGR00693">
    <property type="entry name" value="thiE"/>
    <property type="match status" value="1"/>
</dbReference>
<feature type="binding site" evidence="9">
    <location>
        <position position="82"/>
    </location>
    <ligand>
        <name>Mg(2+)</name>
        <dbReference type="ChEBI" id="CHEBI:18420"/>
    </ligand>
</feature>
<evidence type="ECO:0000256" key="9">
    <source>
        <dbReference type="HAMAP-Rule" id="MF_00097"/>
    </source>
</evidence>
<dbReference type="HAMAP" id="MF_00097">
    <property type="entry name" value="TMP_synthase"/>
    <property type="match status" value="1"/>
</dbReference>
<comment type="pathway">
    <text evidence="1 9 11">Cofactor biosynthesis; thiamine diphosphate biosynthesis; thiamine phosphate from 4-amino-2-methyl-5-diphosphomethylpyrimidine and 4-methyl-5-(2-phosphoethyl)-thiazole: step 1/1.</text>
</comment>
<evidence type="ECO:0000313" key="13">
    <source>
        <dbReference type="EMBL" id="MFD1143468.1"/>
    </source>
</evidence>